<reference evidence="4" key="1">
    <citation type="submission" date="2020-01" db="EMBL/GenBank/DDBJ databases">
        <authorList>
            <person name="Meier V. D."/>
            <person name="Meier V D."/>
        </authorList>
    </citation>
    <scope>NUCLEOTIDE SEQUENCE</scope>
    <source>
        <strain evidence="4">HLG_WM_MAG_01</strain>
    </source>
</reference>
<name>A0A6S6U5M4_9BACT</name>
<dbReference type="Gene3D" id="2.40.128.20">
    <property type="match status" value="1"/>
</dbReference>
<dbReference type="SUPFAM" id="SSF50814">
    <property type="entry name" value="Lipocalins"/>
    <property type="match status" value="1"/>
</dbReference>
<evidence type="ECO:0000256" key="1">
    <source>
        <dbReference type="ARBA" id="ARBA00006889"/>
    </source>
</evidence>
<feature type="domain" description="Lipocalin/cytosolic fatty-acid binding" evidence="3">
    <location>
        <begin position="35"/>
        <end position="174"/>
    </location>
</feature>
<keyword evidence="4" id="KW-0449">Lipoprotein</keyword>
<dbReference type="PANTHER" id="PTHR10612:SF34">
    <property type="entry name" value="APOLIPOPROTEIN D"/>
    <property type="match status" value="1"/>
</dbReference>
<proteinExistence type="inferred from homology"/>
<sequence length="182" mass="21237">MIKYHTQKESIMKAFFFLLISTLLFANAPLPVDNVNIKKFSGLWYEVARTSNSYQEECVASSVEYKLQKDNTYKVFNRCFKNVIGGELIEYKGTAKPTKGESMSQIDMTYYYFFTKQYRVIHLEKDYSAAVVADEDLEQVWVMSRDPQLQKQKLSKILAKLGKSMNLKRLIYTPQDAKGRYK</sequence>
<dbReference type="InterPro" id="IPR022271">
    <property type="entry name" value="Lipocalin_ApoD"/>
</dbReference>
<dbReference type="PROSITE" id="PS00213">
    <property type="entry name" value="LIPOCALIN"/>
    <property type="match status" value="1"/>
</dbReference>
<feature type="chain" id="PRO_5028557233" evidence="2">
    <location>
        <begin position="27"/>
        <end position="182"/>
    </location>
</feature>
<gene>
    <name evidence="4" type="ORF">HELGO_WM933</name>
</gene>
<evidence type="ECO:0000313" key="4">
    <source>
        <dbReference type="EMBL" id="CAA6823488.1"/>
    </source>
</evidence>
<keyword evidence="2" id="KW-0732">Signal</keyword>
<dbReference type="InterPro" id="IPR000566">
    <property type="entry name" value="Lipocln_cytosolic_FA-bd_dom"/>
</dbReference>
<dbReference type="Pfam" id="PF08212">
    <property type="entry name" value="Lipocalin_2"/>
    <property type="match status" value="1"/>
</dbReference>
<dbReference type="EMBL" id="CACVAS010000117">
    <property type="protein sequence ID" value="CAA6823488.1"/>
    <property type="molecule type" value="Genomic_DNA"/>
</dbReference>
<organism evidence="4">
    <name type="scientific">uncultured Sulfurovum sp</name>
    <dbReference type="NCBI Taxonomy" id="269237"/>
    <lineage>
        <taxon>Bacteria</taxon>
        <taxon>Pseudomonadati</taxon>
        <taxon>Campylobacterota</taxon>
        <taxon>Epsilonproteobacteria</taxon>
        <taxon>Campylobacterales</taxon>
        <taxon>Sulfurovaceae</taxon>
        <taxon>Sulfurovum</taxon>
        <taxon>environmental samples</taxon>
    </lineage>
</organism>
<comment type="similarity">
    <text evidence="1 2">Belongs to the calycin superfamily. Lipocalin family.</text>
</comment>
<dbReference type="GO" id="GO:0006950">
    <property type="term" value="P:response to stress"/>
    <property type="evidence" value="ECO:0007669"/>
    <property type="project" value="UniProtKB-ARBA"/>
</dbReference>
<evidence type="ECO:0000256" key="2">
    <source>
        <dbReference type="PIRNR" id="PIRNR036893"/>
    </source>
</evidence>
<protein>
    <submittedName>
        <fullName evidence="4">Outer membrane lipoprotein</fullName>
    </submittedName>
</protein>
<dbReference type="InterPro" id="IPR047202">
    <property type="entry name" value="Lipocalin_Blc-like_dom"/>
</dbReference>
<dbReference type="CDD" id="cd19438">
    <property type="entry name" value="lipocalin_Blc-like"/>
    <property type="match status" value="1"/>
</dbReference>
<dbReference type="AlphaFoldDB" id="A0A6S6U5M4"/>
<dbReference type="PIRSF" id="PIRSF036893">
    <property type="entry name" value="Lipocalin_ApoD"/>
    <property type="match status" value="1"/>
</dbReference>
<dbReference type="PANTHER" id="PTHR10612">
    <property type="entry name" value="APOLIPOPROTEIN D"/>
    <property type="match status" value="1"/>
</dbReference>
<feature type="signal peptide" evidence="2">
    <location>
        <begin position="1"/>
        <end position="26"/>
    </location>
</feature>
<dbReference type="InterPro" id="IPR012674">
    <property type="entry name" value="Calycin"/>
</dbReference>
<dbReference type="InterPro" id="IPR022272">
    <property type="entry name" value="Lipocalin_CS"/>
</dbReference>
<accession>A0A6S6U5M4</accession>
<evidence type="ECO:0000259" key="3">
    <source>
        <dbReference type="Pfam" id="PF08212"/>
    </source>
</evidence>